<evidence type="ECO:0000313" key="3">
    <source>
        <dbReference type="Proteomes" id="UP000260983"/>
    </source>
</evidence>
<reference evidence="2 3" key="1">
    <citation type="submission" date="2018-08" db="EMBL/GenBank/DDBJ databases">
        <title>A genome reference for cultivated species of the human gut microbiota.</title>
        <authorList>
            <person name="Zou Y."/>
            <person name="Xue W."/>
            <person name="Luo G."/>
        </authorList>
    </citation>
    <scope>NUCLEOTIDE SEQUENCE [LARGE SCALE GENOMIC DNA]</scope>
    <source>
        <strain evidence="2 3">OM05-15BH</strain>
    </source>
</reference>
<dbReference type="AlphaFoldDB" id="A0A3E5BNV8"/>
<feature type="domain" description="MACPF" evidence="1">
    <location>
        <begin position="100"/>
        <end position="435"/>
    </location>
</feature>
<proteinExistence type="predicted"/>
<name>A0A3E5BNV8_9BACE</name>
<dbReference type="PROSITE" id="PS51412">
    <property type="entry name" value="MACPF_2"/>
    <property type="match status" value="1"/>
</dbReference>
<dbReference type="InterPro" id="IPR020864">
    <property type="entry name" value="MACPF"/>
</dbReference>
<comment type="caution">
    <text evidence="2">The sequence shown here is derived from an EMBL/GenBank/DDBJ whole genome shotgun (WGS) entry which is preliminary data.</text>
</comment>
<gene>
    <name evidence="2" type="ORF">DXB65_02935</name>
</gene>
<accession>A0A3E5BNV8</accession>
<protein>
    <recommendedName>
        <fullName evidence="1">MACPF domain-containing protein</fullName>
    </recommendedName>
</protein>
<evidence type="ECO:0000259" key="1">
    <source>
        <dbReference type="PROSITE" id="PS51412"/>
    </source>
</evidence>
<sequence length="576" mass="64779">MYIFAIVATNKTHKLLLSMLTCSFCTYLSILKQAERNHSFKVHILLNLNSGIMKTKLLFLALVAIALGACTDENEDFPSDSNEDVVVLKERDPNSPLILFQRQCTSAEPTTRTTRLTFSDYLGRSFRATAYPYADAENLGHAVIDIKKLEADYNDYCTVNRIGHSVINSFSFASFDRYTEKSQVSKKVNSGFSINLGLFKIGHKRKMTEVFGSTVINNTQNIFGELNVAIDQNVYEMQYSSNIKAKIMEKYLAATFKDELYNTPMSEFYNNYGAFVLKKFITGGRATALYAGLYKQEATTTVKEKALDNEISGSFSFKNVGASADLSFGKNSSGSGSSTDSGVTNISMAIETVGGSPAFPVFTIPQKLEDVNIDLSQWMASLTDTMTHSLVDIADEGLVPISEFILEKNMKDRIGLYMKGGNGLKPYYEEPQIILQCGKNSWWDKVVGCYAYLYTRNHEFITLSHEVVPDVDVWINTKSQQLSRFYRLKIVSNKGSSDMVERYMKVFDYDAPLMERSVCYRDTDGVLYILDRENKVGYSVHSDYLLDTYAIRNAVYALPSVDISFDELSEYTLIAL</sequence>
<dbReference type="EMBL" id="QSUL01000002">
    <property type="protein sequence ID" value="RGN39300.1"/>
    <property type="molecule type" value="Genomic_DNA"/>
</dbReference>
<dbReference type="Gene3D" id="3.30.160.840">
    <property type="match status" value="1"/>
</dbReference>
<dbReference type="Pfam" id="PF01823">
    <property type="entry name" value="MACPF"/>
    <property type="match status" value="1"/>
</dbReference>
<organism evidence="2 3">
    <name type="scientific">Bacteroides oleiciplenus</name>
    <dbReference type="NCBI Taxonomy" id="626931"/>
    <lineage>
        <taxon>Bacteria</taxon>
        <taxon>Pseudomonadati</taxon>
        <taxon>Bacteroidota</taxon>
        <taxon>Bacteroidia</taxon>
        <taxon>Bacteroidales</taxon>
        <taxon>Bacteroidaceae</taxon>
        <taxon>Bacteroides</taxon>
    </lineage>
</organism>
<dbReference type="Proteomes" id="UP000260983">
    <property type="component" value="Unassembled WGS sequence"/>
</dbReference>
<evidence type="ECO:0000313" key="2">
    <source>
        <dbReference type="EMBL" id="RGN39300.1"/>
    </source>
</evidence>